<sequence>MVRHSLETEARLLDAEAADYEAQADARYERSARWYGGGSPNFIRSLDTADDYRRKAKALRAKAAEYRVQAARARADEEG</sequence>
<gene>
    <name evidence="1" type="ORF">GII30_15080</name>
</gene>
<dbReference type="RefSeq" id="WP_005182187.1">
    <property type="nucleotide sequence ID" value="NZ_CP045804.1"/>
</dbReference>
<dbReference type="AlphaFoldDB" id="A0A857KLH5"/>
<accession>A0A857KLH5</accession>
<proteinExistence type="predicted"/>
<evidence type="ECO:0000313" key="1">
    <source>
        <dbReference type="EMBL" id="QHN40297.1"/>
    </source>
</evidence>
<reference evidence="1" key="1">
    <citation type="journal article" date="2021" name="Nat. Microbiol.">
        <title>Cocultivation of an ultrasmall environmental parasitic bacterium with lytic ability against bacteria associated with wastewater foams.</title>
        <authorList>
            <person name="Batinovic S."/>
            <person name="Rose J.J.A."/>
            <person name="Ratcliffe J."/>
            <person name="Seviour R.J."/>
            <person name="Petrovski S."/>
        </authorList>
    </citation>
    <scope>NUCLEOTIDE SEQUENCE</scope>
    <source>
        <strain evidence="1">CON44</strain>
    </source>
</reference>
<dbReference type="EMBL" id="CP045810">
    <property type="protein sequence ID" value="QHN40297.1"/>
    <property type="molecule type" value="Genomic_DNA"/>
</dbReference>
<name>A0A857KLH5_9ACTN</name>
<protein>
    <submittedName>
        <fullName evidence="1">Uncharacterized protein</fullName>
    </submittedName>
</protein>
<organism evidence="1">
    <name type="scientific">Gordonia amarae</name>
    <dbReference type="NCBI Taxonomy" id="36821"/>
    <lineage>
        <taxon>Bacteria</taxon>
        <taxon>Bacillati</taxon>
        <taxon>Actinomycetota</taxon>
        <taxon>Actinomycetes</taxon>
        <taxon>Mycobacteriales</taxon>
        <taxon>Gordoniaceae</taxon>
        <taxon>Gordonia</taxon>
    </lineage>
</organism>